<feature type="coiled-coil region" evidence="1">
    <location>
        <begin position="87"/>
        <end position="135"/>
    </location>
</feature>
<dbReference type="KEGG" id="ptm:GSPATT00024789001"/>
<organism evidence="2 3">
    <name type="scientific">Paramecium tetraurelia</name>
    <dbReference type="NCBI Taxonomy" id="5888"/>
    <lineage>
        <taxon>Eukaryota</taxon>
        <taxon>Sar</taxon>
        <taxon>Alveolata</taxon>
        <taxon>Ciliophora</taxon>
        <taxon>Intramacronucleata</taxon>
        <taxon>Oligohymenophorea</taxon>
        <taxon>Peniculida</taxon>
        <taxon>Parameciidae</taxon>
        <taxon>Paramecium</taxon>
    </lineage>
</organism>
<keyword evidence="3" id="KW-1185">Reference proteome</keyword>
<proteinExistence type="predicted"/>
<dbReference type="EMBL" id="CT868666">
    <property type="protein sequence ID" value="CAK92058.1"/>
    <property type="molecule type" value="Genomic_DNA"/>
</dbReference>
<protein>
    <submittedName>
        <fullName evidence="2">Uncharacterized protein</fullName>
    </submittedName>
</protein>
<evidence type="ECO:0000256" key="1">
    <source>
        <dbReference type="SAM" id="Coils"/>
    </source>
</evidence>
<reference evidence="2 3" key="1">
    <citation type="journal article" date="2006" name="Nature">
        <title>Global trends of whole-genome duplications revealed by the ciliate Paramecium tetraurelia.</title>
        <authorList>
            <consortium name="Genoscope"/>
            <person name="Aury J.-M."/>
            <person name="Jaillon O."/>
            <person name="Duret L."/>
            <person name="Noel B."/>
            <person name="Jubin C."/>
            <person name="Porcel B.M."/>
            <person name="Segurens B."/>
            <person name="Daubin V."/>
            <person name="Anthouard V."/>
            <person name="Aiach N."/>
            <person name="Arnaiz O."/>
            <person name="Billaut A."/>
            <person name="Beisson J."/>
            <person name="Blanc I."/>
            <person name="Bouhouche K."/>
            <person name="Camara F."/>
            <person name="Duharcourt S."/>
            <person name="Guigo R."/>
            <person name="Gogendeau D."/>
            <person name="Katinka M."/>
            <person name="Keller A.-M."/>
            <person name="Kissmehl R."/>
            <person name="Klotz C."/>
            <person name="Koll F."/>
            <person name="Le Moue A."/>
            <person name="Lepere C."/>
            <person name="Malinsky S."/>
            <person name="Nowacki M."/>
            <person name="Nowak J.K."/>
            <person name="Plattner H."/>
            <person name="Poulain J."/>
            <person name="Ruiz F."/>
            <person name="Serrano V."/>
            <person name="Zagulski M."/>
            <person name="Dessen P."/>
            <person name="Betermier M."/>
            <person name="Weissenbach J."/>
            <person name="Scarpelli C."/>
            <person name="Schachter V."/>
            <person name="Sperling L."/>
            <person name="Meyer E."/>
            <person name="Cohen J."/>
            <person name="Wincker P."/>
        </authorList>
    </citation>
    <scope>NUCLEOTIDE SEQUENCE [LARGE SCALE GENOMIC DNA]</scope>
    <source>
        <strain evidence="2 3">Stock d4-2</strain>
    </source>
</reference>
<name>A0E9U1_PARTE</name>
<dbReference type="HOGENOM" id="CLU_1417666_0_0_1"/>
<keyword evidence="1" id="KW-0175">Coiled coil</keyword>
<evidence type="ECO:0000313" key="3">
    <source>
        <dbReference type="Proteomes" id="UP000000600"/>
    </source>
</evidence>
<dbReference type="GeneID" id="5045240"/>
<dbReference type="AlphaFoldDB" id="A0E9U1"/>
<dbReference type="RefSeq" id="XP_001459455.1">
    <property type="nucleotide sequence ID" value="XM_001459418.1"/>
</dbReference>
<accession>A0E9U1</accession>
<feature type="coiled-coil region" evidence="1">
    <location>
        <begin position="11"/>
        <end position="55"/>
    </location>
</feature>
<dbReference type="Proteomes" id="UP000000600">
    <property type="component" value="Unassembled WGS sequence"/>
</dbReference>
<dbReference type="InParanoid" id="A0E9U1"/>
<gene>
    <name evidence="2" type="ORF">GSPATT00024789001</name>
</gene>
<evidence type="ECO:0000313" key="2">
    <source>
        <dbReference type="EMBL" id="CAK92058.1"/>
    </source>
</evidence>
<sequence length="192" mass="23216">MVKAQQSQIQKQKKLKKENDLKDLLNEIEKKNQILSEFRNKADKLQSIIKNQIQKIKIYQRMLNRKGELPVTTQIREVVILLLTKQREQIDLAFQQYEDQLKELYCQIEYFKEQNNNLSEENNKLQINYQIFQIKEENEEINCMKNLKIKSYQSNFYEGKPTPQIIAQISKYPNTFKIHRWRELSSFQINID</sequence>